<sequence length="92" mass="10040">MVARCRKKSHPHPHQKSRAGCPQPLVSSEAAPPMPEAGSRHWTDGTDAPAASRSPTPVKAKMCKKIYEKWEAKKCAQGPAAPEEKPAEDQQE</sequence>
<dbReference type="Proteomes" id="UP000027138">
    <property type="component" value="Unassembled WGS sequence"/>
</dbReference>
<name>A0A067L055_JATCU</name>
<keyword evidence="3" id="KW-1185">Reference proteome</keyword>
<feature type="region of interest" description="Disordered" evidence="1">
    <location>
        <begin position="1"/>
        <end position="60"/>
    </location>
</feature>
<evidence type="ECO:0000313" key="2">
    <source>
        <dbReference type="EMBL" id="KDP37875.1"/>
    </source>
</evidence>
<evidence type="ECO:0000313" key="3">
    <source>
        <dbReference type="Proteomes" id="UP000027138"/>
    </source>
</evidence>
<organism evidence="2 3">
    <name type="scientific">Jatropha curcas</name>
    <name type="common">Barbados nut</name>
    <dbReference type="NCBI Taxonomy" id="180498"/>
    <lineage>
        <taxon>Eukaryota</taxon>
        <taxon>Viridiplantae</taxon>
        <taxon>Streptophyta</taxon>
        <taxon>Embryophyta</taxon>
        <taxon>Tracheophyta</taxon>
        <taxon>Spermatophyta</taxon>
        <taxon>Magnoliopsida</taxon>
        <taxon>eudicotyledons</taxon>
        <taxon>Gunneridae</taxon>
        <taxon>Pentapetalae</taxon>
        <taxon>rosids</taxon>
        <taxon>fabids</taxon>
        <taxon>Malpighiales</taxon>
        <taxon>Euphorbiaceae</taxon>
        <taxon>Crotonoideae</taxon>
        <taxon>Jatropheae</taxon>
        <taxon>Jatropha</taxon>
    </lineage>
</organism>
<reference evidence="2 3" key="1">
    <citation type="journal article" date="2014" name="PLoS ONE">
        <title>Global Analysis of Gene Expression Profiles in Physic Nut (Jatropha curcas L.) Seedlings Exposed to Salt Stress.</title>
        <authorList>
            <person name="Zhang L."/>
            <person name="Zhang C."/>
            <person name="Wu P."/>
            <person name="Chen Y."/>
            <person name="Li M."/>
            <person name="Jiang H."/>
            <person name="Wu G."/>
        </authorList>
    </citation>
    <scope>NUCLEOTIDE SEQUENCE [LARGE SCALE GENOMIC DNA]</scope>
    <source>
        <strain evidence="3">cv. GZQX0401</strain>
        <tissue evidence="2">Young leaves</tissue>
    </source>
</reference>
<dbReference type="EMBL" id="KK914375">
    <property type="protein sequence ID" value="KDP37875.1"/>
    <property type="molecule type" value="Genomic_DNA"/>
</dbReference>
<proteinExistence type="predicted"/>
<feature type="compositionally biased region" description="Basic residues" evidence="1">
    <location>
        <begin position="1"/>
        <end position="17"/>
    </location>
</feature>
<evidence type="ECO:0000256" key="1">
    <source>
        <dbReference type="SAM" id="MobiDB-lite"/>
    </source>
</evidence>
<protein>
    <submittedName>
        <fullName evidence="2">Uncharacterized protein</fullName>
    </submittedName>
</protein>
<gene>
    <name evidence="2" type="ORF">JCGZ_06382</name>
</gene>
<accession>A0A067L055</accession>
<dbReference type="AlphaFoldDB" id="A0A067L055"/>